<keyword evidence="2" id="KW-1003">Cell membrane</keyword>
<dbReference type="PANTHER" id="PTHR30250:SF11">
    <property type="entry name" value="O-ANTIGEN TRANSPORTER-RELATED"/>
    <property type="match status" value="1"/>
</dbReference>
<evidence type="ECO:0000313" key="8">
    <source>
        <dbReference type="Proteomes" id="UP000708576"/>
    </source>
</evidence>
<feature type="transmembrane region" description="Helical" evidence="6">
    <location>
        <begin position="361"/>
        <end position="382"/>
    </location>
</feature>
<feature type="transmembrane region" description="Helical" evidence="6">
    <location>
        <begin position="83"/>
        <end position="108"/>
    </location>
</feature>
<comment type="caution">
    <text evidence="7">The sequence shown here is derived from an EMBL/GenBank/DDBJ whole genome shotgun (WGS) entry which is preliminary data.</text>
</comment>
<feature type="transmembrane region" description="Helical" evidence="6">
    <location>
        <begin position="120"/>
        <end position="141"/>
    </location>
</feature>
<protein>
    <submittedName>
        <fullName evidence="7">Polysaccharide biosynthesis C-terminal domain-containing protein</fullName>
    </submittedName>
</protein>
<evidence type="ECO:0000313" key="7">
    <source>
        <dbReference type="EMBL" id="MBS2098744.1"/>
    </source>
</evidence>
<feature type="transmembrane region" description="Helical" evidence="6">
    <location>
        <begin position="251"/>
        <end position="275"/>
    </location>
</feature>
<feature type="transmembrane region" description="Helical" evidence="6">
    <location>
        <begin position="219"/>
        <end position="239"/>
    </location>
</feature>
<gene>
    <name evidence="7" type="ORF">KEM10_10675</name>
</gene>
<keyword evidence="3 6" id="KW-0812">Transmembrane</keyword>
<comment type="subcellular location">
    <subcellularLocation>
        <location evidence="1">Cell membrane</location>
        <topology evidence="1">Multi-pass membrane protein</topology>
    </subcellularLocation>
</comment>
<organism evidence="7 8">
    <name type="scientific">Carboxylicivirga linearis</name>
    <dbReference type="NCBI Taxonomy" id="1628157"/>
    <lineage>
        <taxon>Bacteria</taxon>
        <taxon>Pseudomonadati</taxon>
        <taxon>Bacteroidota</taxon>
        <taxon>Bacteroidia</taxon>
        <taxon>Marinilabiliales</taxon>
        <taxon>Marinilabiliaceae</taxon>
        <taxon>Carboxylicivirga</taxon>
    </lineage>
</organism>
<dbReference type="Proteomes" id="UP000708576">
    <property type="component" value="Unassembled WGS sequence"/>
</dbReference>
<evidence type="ECO:0000256" key="3">
    <source>
        <dbReference type="ARBA" id="ARBA00022692"/>
    </source>
</evidence>
<feature type="transmembrane region" description="Helical" evidence="6">
    <location>
        <begin position="176"/>
        <end position="198"/>
    </location>
</feature>
<keyword evidence="8" id="KW-1185">Reference proteome</keyword>
<dbReference type="Pfam" id="PF01943">
    <property type="entry name" value="Polysacc_synt"/>
    <property type="match status" value="1"/>
</dbReference>
<proteinExistence type="predicted"/>
<feature type="transmembrane region" description="Helical" evidence="6">
    <location>
        <begin position="296"/>
        <end position="320"/>
    </location>
</feature>
<dbReference type="PANTHER" id="PTHR30250">
    <property type="entry name" value="PST FAMILY PREDICTED COLANIC ACID TRANSPORTER"/>
    <property type="match status" value="1"/>
</dbReference>
<feature type="transmembrane region" description="Helical" evidence="6">
    <location>
        <begin position="153"/>
        <end position="170"/>
    </location>
</feature>
<dbReference type="InterPro" id="IPR002797">
    <property type="entry name" value="Polysacc_synth"/>
</dbReference>
<feature type="transmembrane region" description="Helical" evidence="6">
    <location>
        <begin position="42"/>
        <end position="63"/>
    </location>
</feature>
<evidence type="ECO:0000256" key="1">
    <source>
        <dbReference type="ARBA" id="ARBA00004651"/>
    </source>
</evidence>
<keyword evidence="4 6" id="KW-1133">Transmembrane helix</keyword>
<evidence type="ECO:0000256" key="6">
    <source>
        <dbReference type="SAM" id="Phobius"/>
    </source>
</evidence>
<feature type="transmembrane region" description="Helical" evidence="6">
    <location>
        <begin position="12"/>
        <end position="36"/>
    </location>
</feature>
<dbReference type="RefSeq" id="WP_212215986.1">
    <property type="nucleotide sequence ID" value="NZ_JAGUCO010000006.1"/>
</dbReference>
<name>A0ABS5JV09_9BACT</name>
<feature type="transmembrane region" description="Helical" evidence="6">
    <location>
        <begin position="326"/>
        <end position="349"/>
    </location>
</feature>
<accession>A0ABS5JV09</accession>
<evidence type="ECO:0000256" key="4">
    <source>
        <dbReference type="ARBA" id="ARBA00022989"/>
    </source>
</evidence>
<evidence type="ECO:0000256" key="2">
    <source>
        <dbReference type="ARBA" id="ARBA00022475"/>
    </source>
</evidence>
<sequence length="497" mass="57005">MINRLRGLFKQSFFYGIGNFLTKASGLILMPMYALYISKSEMGLLALYETAYLFLLMISGWGAKGGFTRWYNEMKSKDEQKSLFFTTYFFNVFTSALGATITALILLNLEIFNSINSKKIIIIFSLSSLFKLLFDVPFILLKLQQKAFKQTGYLAVNIILTVLFTVYLLHYRKIGFQGVFLSQLLSNGLTWLIVLPLISKNCKIKWQKKLLGEMINYGYPLAISNILTLVLTVSDRYILEAYYSLEVVGSFSVAIKVANLLQVIVVTSFVTSYTFQYYKSMHEDGVSRYHLKTFTYFILFMVVSGLGIVFFGKEIVYILVAGKTEYFDAITVIPILIIGLLFSGVRQVFVLPLTKFKKTKIISVVMIMAGVINIGLNLIVIPKFGKEGAAFTTAISQLFAAVWFFYKVNQLEKINYEWKKISVFLFTGILYCLLFFIIPSISLFIDIVIKILLLLSYFVMLYYLNVFEEIEIQNAKQAWAKWRHISMFRSNINSLKK</sequence>
<reference evidence="7 8" key="1">
    <citation type="journal article" date="2015" name="Int. J. Syst. Evol. Microbiol.">
        <title>Carboxylicivirga linearis sp. nov., isolated from a sea cucumber culture pond.</title>
        <authorList>
            <person name="Wang F.Q."/>
            <person name="Zhou Y.X."/>
            <person name="Lin X.Z."/>
            <person name="Chen G.J."/>
            <person name="Du Z.J."/>
        </authorList>
    </citation>
    <scope>NUCLEOTIDE SEQUENCE [LARGE SCALE GENOMIC DNA]</scope>
    <source>
        <strain evidence="7 8">FB218</strain>
    </source>
</reference>
<feature type="transmembrane region" description="Helical" evidence="6">
    <location>
        <begin position="421"/>
        <end position="441"/>
    </location>
</feature>
<dbReference type="InterPro" id="IPR050833">
    <property type="entry name" value="Poly_Biosynth_Transport"/>
</dbReference>
<keyword evidence="5 6" id="KW-0472">Membrane</keyword>
<dbReference type="EMBL" id="JAGUCO010000006">
    <property type="protein sequence ID" value="MBS2098744.1"/>
    <property type="molecule type" value="Genomic_DNA"/>
</dbReference>
<feature type="transmembrane region" description="Helical" evidence="6">
    <location>
        <begin position="447"/>
        <end position="467"/>
    </location>
</feature>
<feature type="transmembrane region" description="Helical" evidence="6">
    <location>
        <begin position="388"/>
        <end position="409"/>
    </location>
</feature>
<evidence type="ECO:0000256" key="5">
    <source>
        <dbReference type="ARBA" id="ARBA00023136"/>
    </source>
</evidence>